<protein>
    <submittedName>
        <fullName evidence="2">Uncharacterized protein</fullName>
    </submittedName>
</protein>
<keyword evidence="3" id="KW-1185">Reference proteome</keyword>
<evidence type="ECO:0000313" key="3">
    <source>
        <dbReference type="Proteomes" id="UP000054166"/>
    </source>
</evidence>
<evidence type="ECO:0000256" key="1">
    <source>
        <dbReference type="SAM" id="MobiDB-lite"/>
    </source>
</evidence>
<evidence type="ECO:0000313" key="2">
    <source>
        <dbReference type="EMBL" id="KIM76232.1"/>
    </source>
</evidence>
<gene>
    <name evidence="2" type="ORF">PILCRDRAFT_826601</name>
</gene>
<dbReference type="Proteomes" id="UP000054166">
    <property type="component" value="Unassembled WGS sequence"/>
</dbReference>
<proteinExistence type="predicted"/>
<dbReference type="AlphaFoldDB" id="A0A0C3BFW0"/>
<feature type="region of interest" description="Disordered" evidence="1">
    <location>
        <begin position="44"/>
        <end position="78"/>
    </location>
</feature>
<reference evidence="2 3" key="1">
    <citation type="submission" date="2014-04" db="EMBL/GenBank/DDBJ databases">
        <authorList>
            <consortium name="DOE Joint Genome Institute"/>
            <person name="Kuo A."/>
            <person name="Tarkka M."/>
            <person name="Buscot F."/>
            <person name="Kohler A."/>
            <person name="Nagy L.G."/>
            <person name="Floudas D."/>
            <person name="Copeland A."/>
            <person name="Barry K.W."/>
            <person name="Cichocki N."/>
            <person name="Veneault-Fourrey C."/>
            <person name="LaButti K."/>
            <person name="Lindquist E.A."/>
            <person name="Lipzen A."/>
            <person name="Lundell T."/>
            <person name="Morin E."/>
            <person name="Murat C."/>
            <person name="Sun H."/>
            <person name="Tunlid A."/>
            <person name="Henrissat B."/>
            <person name="Grigoriev I.V."/>
            <person name="Hibbett D.S."/>
            <person name="Martin F."/>
            <person name="Nordberg H.P."/>
            <person name="Cantor M.N."/>
            <person name="Hua S.X."/>
        </authorList>
    </citation>
    <scope>NUCLEOTIDE SEQUENCE [LARGE SCALE GENOMIC DNA]</scope>
    <source>
        <strain evidence="2 3">F 1598</strain>
    </source>
</reference>
<accession>A0A0C3BFW0</accession>
<organism evidence="2 3">
    <name type="scientific">Piloderma croceum (strain F 1598)</name>
    <dbReference type="NCBI Taxonomy" id="765440"/>
    <lineage>
        <taxon>Eukaryota</taxon>
        <taxon>Fungi</taxon>
        <taxon>Dikarya</taxon>
        <taxon>Basidiomycota</taxon>
        <taxon>Agaricomycotina</taxon>
        <taxon>Agaricomycetes</taxon>
        <taxon>Agaricomycetidae</taxon>
        <taxon>Atheliales</taxon>
        <taxon>Atheliaceae</taxon>
        <taxon>Piloderma</taxon>
    </lineage>
</organism>
<sequence>MRTASVDVFVAFIVERQTASLDESSWTSTGVIHTSRMTKGRVRCDHKCSSSNTGSAEYGKSTRPREPHWKNDGAECNK</sequence>
<dbReference type="InParanoid" id="A0A0C3BFW0"/>
<dbReference type="EMBL" id="KN833037">
    <property type="protein sequence ID" value="KIM76232.1"/>
    <property type="molecule type" value="Genomic_DNA"/>
</dbReference>
<dbReference type="HOGENOM" id="CLU_2622891_0_0_1"/>
<reference evidence="3" key="2">
    <citation type="submission" date="2015-01" db="EMBL/GenBank/DDBJ databases">
        <title>Evolutionary Origins and Diversification of the Mycorrhizal Mutualists.</title>
        <authorList>
            <consortium name="DOE Joint Genome Institute"/>
            <consortium name="Mycorrhizal Genomics Consortium"/>
            <person name="Kohler A."/>
            <person name="Kuo A."/>
            <person name="Nagy L.G."/>
            <person name="Floudas D."/>
            <person name="Copeland A."/>
            <person name="Barry K.W."/>
            <person name="Cichocki N."/>
            <person name="Veneault-Fourrey C."/>
            <person name="LaButti K."/>
            <person name="Lindquist E.A."/>
            <person name="Lipzen A."/>
            <person name="Lundell T."/>
            <person name="Morin E."/>
            <person name="Murat C."/>
            <person name="Riley R."/>
            <person name="Ohm R."/>
            <person name="Sun H."/>
            <person name="Tunlid A."/>
            <person name="Henrissat B."/>
            <person name="Grigoriev I.V."/>
            <person name="Hibbett D.S."/>
            <person name="Martin F."/>
        </authorList>
    </citation>
    <scope>NUCLEOTIDE SEQUENCE [LARGE SCALE GENOMIC DNA]</scope>
    <source>
        <strain evidence="3">F 1598</strain>
    </source>
</reference>
<feature type="compositionally biased region" description="Basic and acidic residues" evidence="1">
    <location>
        <begin position="63"/>
        <end position="78"/>
    </location>
</feature>
<name>A0A0C3BFW0_PILCF</name>